<accession>A0A3S3WM12</accession>
<dbReference type="InterPro" id="IPR018076">
    <property type="entry name" value="T2SS_GspF_dom"/>
</dbReference>
<feature type="domain" description="Type II secretion system protein GspF" evidence="7">
    <location>
        <begin position="88"/>
        <end position="210"/>
    </location>
</feature>
<organism evidence="8 9">
    <name type="scientific">Falsigemmobacter intermedius</name>
    <dbReference type="NCBI Taxonomy" id="1553448"/>
    <lineage>
        <taxon>Bacteria</taxon>
        <taxon>Pseudomonadati</taxon>
        <taxon>Pseudomonadota</taxon>
        <taxon>Alphaproteobacteria</taxon>
        <taxon>Rhodobacterales</taxon>
        <taxon>Paracoccaceae</taxon>
        <taxon>Falsigemmobacter</taxon>
    </lineage>
</organism>
<evidence type="ECO:0000256" key="2">
    <source>
        <dbReference type="ARBA" id="ARBA00022475"/>
    </source>
</evidence>
<keyword evidence="3 6" id="KW-0812">Transmembrane</keyword>
<sequence length="252" mass="27694">MRGGGRRKFSIFGDTSAEGLRERPMIAWFLSALCAVALSAMVVLITGSWGGMLAGLLAPPAVWLMWRNYREARYRAAVDDSVPEAMQMIVRALRIGQPVGFAIHGAGRDLTGPLAAEFTLTADRISYGQSVASALRDLAERCDNQNLRFLAAAVSIQSATGGNLADVLDRLADIARGRQQMRRKISAIIAEARWSGRFLSAFPMMATGLVLMINPAHFEDIQDLDFFKPLLAIVGILLVLNLIYMRWLVRVE</sequence>
<proteinExistence type="predicted"/>
<evidence type="ECO:0000313" key="8">
    <source>
        <dbReference type="EMBL" id="RWY40608.1"/>
    </source>
</evidence>
<dbReference type="PANTHER" id="PTHR35007">
    <property type="entry name" value="INTEGRAL MEMBRANE PROTEIN-RELATED"/>
    <property type="match status" value="1"/>
</dbReference>
<evidence type="ECO:0000259" key="7">
    <source>
        <dbReference type="Pfam" id="PF00482"/>
    </source>
</evidence>
<reference evidence="8 9" key="1">
    <citation type="journal article" date="2015" name="Int. J. Syst. Evol. Microbiol.">
        <title>Gemmobacter intermedius sp. nov., isolated from a white stork (Ciconia ciconia).</title>
        <authorList>
            <person name="Kampfer P."/>
            <person name="Jerzak L."/>
            <person name="Wilharm G."/>
            <person name="Golke J."/>
            <person name="Busse H.J."/>
            <person name="Glaeser S.P."/>
        </authorList>
    </citation>
    <scope>NUCLEOTIDE SEQUENCE [LARGE SCALE GENOMIC DNA]</scope>
    <source>
        <strain evidence="8 9">119/4</strain>
    </source>
</reference>
<keyword evidence="2" id="KW-1003">Cell membrane</keyword>
<feature type="transmembrane region" description="Helical" evidence="6">
    <location>
        <begin position="25"/>
        <end position="43"/>
    </location>
</feature>
<keyword evidence="9" id="KW-1185">Reference proteome</keyword>
<dbReference type="PANTHER" id="PTHR35007:SF1">
    <property type="entry name" value="PILUS ASSEMBLY PROTEIN"/>
    <property type="match status" value="1"/>
</dbReference>
<dbReference type="InterPro" id="IPR042094">
    <property type="entry name" value="T2SS_GspF_sf"/>
</dbReference>
<protein>
    <recommendedName>
        <fullName evidence="7">Type II secretion system protein GspF domain-containing protein</fullName>
    </recommendedName>
</protein>
<evidence type="ECO:0000256" key="5">
    <source>
        <dbReference type="ARBA" id="ARBA00023136"/>
    </source>
</evidence>
<comment type="subcellular location">
    <subcellularLocation>
        <location evidence="1">Cell membrane</location>
        <topology evidence="1">Multi-pass membrane protein</topology>
    </subcellularLocation>
</comment>
<feature type="transmembrane region" description="Helical" evidence="6">
    <location>
        <begin position="230"/>
        <end position="249"/>
    </location>
</feature>
<evidence type="ECO:0000256" key="3">
    <source>
        <dbReference type="ARBA" id="ARBA00022692"/>
    </source>
</evidence>
<dbReference type="EMBL" id="SBLC01000014">
    <property type="protein sequence ID" value="RWY40608.1"/>
    <property type="molecule type" value="Genomic_DNA"/>
</dbReference>
<dbReference type="OrthoDB" id="9803381at2"/>
<evidence type="ECO:0000256" key="6">
    <source>
        <dbReference type="SAM" id="Phobius"/>
    </source>
</evidence>
<gene>
    <name evidence="8" type="ORF">EP867_11415</name>
</gene>
<dbReference type="AlphaFoldDB" id="A0A3S3WM12"/>
<comment type="caution">
    <text evidence="8">The sequence shown here is derived from an EMBL/GenBank/DDBJ whole genome shotgun (WGS) entry which is preliminary data.</text>
</comment>
<evidence type="ECO:0000256" key="4">
    <source>
        <dbReference type="ARBA" id="ARBA00022989"/>
    </source>
</evidence>
<dbReference type="GO" id="GO:0005886">
    <property type="term" value="C:plasma membrane"/>
    <property type="evidence" value="ECO:0007669"/>
    <property type="project" value="UniProtKB-SubCell"/>
</dbReference>
<feature type="transmembrane region" description="Helical" evidence="6">
    <location>
        <begin position="49"/>
        <end position="66"/>
    </location>
</feature>
<keyword evidence="4 6" id="KW-1133">Transmembrane helix</keyword>
<dbReference type="Gene3D" id="1.20.81.30">
    <property type="entry name" value="Type II secretion system (T2SS), domain F"/>
    <property type="match status" value="1"/>
</dbReference>
<name>A0A3S3WM12_9RHOB</name>
<dbReference type="Proteomes" id="UP000287168">
    <property type="component" value="Unassembled WGS sequence"/>
</dbReference>
<keyword evidence="5 6" id="KW-0472">Membrane</keyword>
<dbReference type="Pfam" id="PF00482">
    <property type="entry name" value="T2SSF"/>
    <property type="match status" value="1"/>
</dbReference>
<evidence type="ECO:0000256" key="1">
    <source>
        <dbReference type="ARBA" id="ARBA00004651"/>
    </source>
</evidence>
<evidence type="ECO:0000313" key="9">
    <source>
        <dbReference type="Proteomes" id="UP000287168"/>
    </source>
</evidence>
<feature type="transmembrane region" description="Helical" evidence="6">
    <location>
        <begin position="198"/>
        <end position="218"/>
    </location>
</feature>